<gene>
    <name evidence="1" type="ORF">BV25DRAFT_1914745</name>
</gene>
<keyword evidence="2" id="KW-1185">Reference proteome</keyword>
<name>A0ACB8T6F7_9AGAM</name>
<evidence type="ECO:0000313" key="1">
    <source>
        <dbReference type="EMBL" id="KAI0064097.1"/>
    </source>
</evidence>
<reference evidence="1" key="1">
    <citation type="submission" date="2021-03" db="EMBL/GenBank/DDBJ databases">
        <authorList>
            <consortium name="DOE Joint Genome Institute"/>
            <person name="Ahrendt S."/>
            <person name="Looney B.P."/>
            <person name="Miyauchi S."/>
            <person name="Morin E."/>
            <person name="Drula E."/>
            <person name="Courty P.E."/>
            <person name="Chicoki N."/>
            <person name="Fauchery L."/>
            <person name="Kohler A."/>
            <person name="Kuo A."/>
            <person name="Labutti K."/>
            <person name="Pangilinan J."/>
            <person name="Lipzen A."/>
            <person name="Riley R."/>
            <person name="Andreopoulos W."/>
            <person name="He G."/>
            <person name="Johnson J."/>
            <person name="Barry K.W."/>
            <person name="Grigoriev I.V."/>
            <person name="Nagy L."/>
            <person name="Hibbett D."/>
            <person name="Henrissat B."/>
            <person name="Matheny P.B."/>
            <person name="Labbe J."/>
            <person name="Martin F."/>
        </authorList>
    </citation>
    <scope>NUCLEOTIDE SEQUENCE</scope>
    <source>
        <strain evidence="1">HHB10654</strain>
    </source>
</reference>
<accession>A0ACB8T6F7</accession>
<protein>
    <submittedName>
        <fullName evidence="1">Uncharacterized protein</fullName>
    </submittedName>
</protein>
<comment type="caution">
    <text evidence="1">The sequence shown here is derived from an EMBL/GenBank/DDBJ whole genome shotgun (WGS) entry which is preliminary data.</text>
</comment>
<sequence length="493" mass="54895">MYLSATFLPFALLSSGLLASCSCSNLEDYITKQSPISEDGVLRNTGARAGALPGVVAVATPVDGVPELAYTWIRDSAMVYNMWINRLTWGDTSLRPDVDDAVLALTETQTVRSPSGDVDTGGLAEPRFHLDLSPDLGVFSRPENDGPALRSIVLIKYANWLLENDNGTWVADELWPTIDLDLRWISQHWTNQSFELWETLYTQSFWTAAVQHRALISGRALGRKIKRQFDEKKYAEEANKLLKYMQSFWDDKQGFMWGSKGPGRNGIDSAAHLLSIFNYDQEAGCDVNTFQPCSDRALSSLKVTFDRFKELYPIAKDIPKGKPGPAGMYYEDPLGGGQPWFFSIFGAAEQLYDSLWTWQKLGYLRITHVSLPFFKTFSSRATVGKHRSTSHIYRTLTDAIRAYADEYVLLCAKYTPEGGALPEGFDKVTGQPYGAFGLSWSYAASLTAFDARMGKTPVSWGAVGKKIGIPEDVYDAPEAQFPVLSDDLFESLT</sequence>
<reference evidence="1" key="2">
    <citation type="journal article" date="2022" name="New Phytol.">
        <title>Evolutionary transition to the ectomycorrhizal habit in the genomes of a hyperdiverse lineage of mushroom-forming fungi.</title>
        <authorList>
            <person name="Looney B."/>
            <person name="Miyauchi S."/>
            <person name="Morin E."/>
            <person name="Drula E."/>
            <person name="Courty P.E."/>
            <person name="Kohler A."/>
            <person name="Kuo A."/>
            <person name="LaButti K."/>
            <person name="Pangilinan J."/>
            <person name="Lipzen A."/>
            <person name="Riley R."/>
            <person name="Andreopoulos W."/>
            <person name="He G."/>
            <person name="Johnson J."/>
            <person name="Nolan M."/>
            <person name="Tritt A."/>
            <person name="Barry K.W."/>
            <person name="Grigoriev I.V."/>
            <person name="Nagy L.G."/>
            <person name="Hibbett D."/>
            <person name="Henrissat B."/>
            <person name="Matheny P.B."/>
            <person name="Labbe J."/>
            <person name="Martin F.M."/>
        </authorList>
    </citation>
    <scope>NUCLEOTIDE SEQUENCE</scope>
    <source>
        <strain evidence="1">HHB10654</strain>
    </source>
</reference>
<proteinExistence type="predicted"/>
<organism evidence="1 2">
    <name type="scientific">Artomyces pyxidatus</name>
    <dbReference type="NCBI Taxonomy" id="48021"/>
    <lineage>
        <taxon>Eukaryota</taxon>
        <taxon>Fungi</taxon>
        <taxon>Dikarya</taxon>
        <taxon>Basidiomycota</taxon>
        <taxon>Agaricomycotina</taxon>
        <taxon>Agaricomycetes</taxon>
        <taxon>Russulales</taxon>
        <taxon>Auriscalpiaceae</taxon>
        <taxon>Artomyces</taxon>
    </lineage>
</organism>
<dbReference type="EMBL" id="MU277200">
    <property type="protein sequence ID" value="KAI0064097.1"/>
    <property type="molecule type" value="Genomic_DNA"/>
</dbReference>
<evidence type="ECO:0000313" key="2">
    <source>
        <dbReference type="Proteomes" id="UP000814140"/>
    </source>
</evidence>
<dbReference type="Proteomes" id="UP000814140">
    <property type="component" value="Unassembled WGS sequence"/>
</dbReference>